<keyword evidence="3" id="KW-1185">Reference proteome</keyword>
<dbReference type="PANTHER" id="PTHR24184:SF11">
    <property type="entry name" value="ANKYRIN REPEAT AND SOCS BOX CONTAINING 3"/>
    <property type="match status" value="1"/>
</dbReference>
<organism evidence="1">
    <name type="scientific">Spironucleus salmonicida</name>
    <dbReference type="NCBI Taxonomy" id="348837"/>
    <lineage>
        <taxon>Eukaryota</taxon>
        <taxon>Metamonada</taxon>
        <taxon>Diplomonadida</taxon>
        <taxon>Hexamitidae</taxon>
        <taxon>Hexamitinae</taxon>
        <taxon>Spironucleus</taxon>
    </lineage>
</organism>
<evidence type="ECO:0000313" key="1">
    <source>
        <dbReference type="EMBL" id="EST44040.1"/>
    </source>
</evidence>
<dbReference type="SMART" id="SM00248">
    <property type="entry name" value="ANK"/>
    <property type="match status" value="4"/>
</dbReference>
<dbReference type="AlphaFoldDB" id="V6LHJ2"/>
<evidence type="ECO:0000313" key="3">
    <source>
        <dbReference type="Proteomes" id="UP000018208"/>
    </source>
</evidence>
<dbReference type="Proteomes" id="UP000018208">
    <property type="component" value="Unassembled WGS sequence"/>
</dbReference>
<evidence type="ECO:0000313" key="2">
    <source>
        <dbReference type="EMBL" id="KAH0577916.1"/>
    </source>
</evidence>
<dbReference type="Pfam" id="PF12796">
    <property type="entry name" value="Ank_2"/>
    <property type="match status" value="1"/>
</dbReference>
<accession>V6LHJ2</accession>
<gene>
    <name evidence="1" type="ORF">SS50377_16350</name>
    <name evidence="2" type="ORF">SS50377_21270</name>
</gene>
<name>V6LHJ2_9EUKA</name>
<dbReference type="OrthoDB" id="9995210at2759"/>
<dbReference type="SUPFAM" id="SSF48403">
    <property type="entry name" value="Ankyrin repeat"/>
    <property type="match status" value="1"/>
</dbReference>
<sequence>MNSVKSFKSKLSKAPMTLIRESLPIFLAEDKELLFAAVESGRIEVVQLIAYHEPQNISQCLNLAQILKLNQIKQYLQQCLTTGTSEFNFIHSQLFFEAAKQGDLQFIQENLQYLQQKSYNLNKQFYNKTALMIAVENHQTKCVQYLLKEQKQRYIGGKTALMMAAERGFADICLLLKYEIKLQDNYGWNALMYAIDGKHRDCYSILKAEIKQKNEFGSSARDLAKKNDQIQILDIMC</sequence>
<protein>
    <submittedName>
        <fullName evidence="1">Ankyrin repeat-containing protein</fullName>
    </submittedName>
</protein>
<dbReference type="Gene3D" id="1.25.40.20">
    <property type="entry name" value="Ankyrin repeat-containing domain"/>
    <property type="match status" value="1"/>
</dbReference>
<dbReference type="VEuPathDB" id="GiardiaDB:SS50377_21270"/>
<dbReference type="EMBL" id="AUWU02000001">
    <property type="protein sequence ID" value="KAH0577916.1"/>
    <property type="molecule type" value="Genomic_DNA"/>
</dbReference>
<dbReference type="InterPro" id="IPR002110">
    <property type="entry name" value="Ankyrin_rpt"/>
</dbReference>
<dbReference type="PANTHER" id="PTHR24184">
    <property type="entry name" value="SI:CH211-189E2.2"/>
    <property type="match status" value="1"/>
</dbReference>
<proteinExistence type="predicted"/>
<reference evidence="2" key="2">
    <citation type="submission" date="2020-12" db="EMBL/GenBank/DDBJ databases">
        <title>New Spironucleus salmonicida genome in near-complete chromosomes.</title>
        <authorList>
            <person name="Xu F."/>
            <person name="Kurt Z."/>
            <person name="Jimenez-Gonzalez A."/>
            <person name="Astvaldsson A."/>
            <person name="Andersson J.O."/>
            <person name="Svard S.G."/>
        </authorList>
    </citation>
    <scope>NUCLEOTIDE SEQUENCE</scope>
    <source>
        <strain evidence="2">ATCC 50377</strain>
    </source>
</reference>
<reference evidence="1 2" key="1">
    <citation type="journal article" date="2014" name="PLoS Genet.">
        <title>The Genome of Spironucleus salmonicida Highlights a Fish Pathogen Adapted to Fluctuating Environments.</title>
        <authorList>
            <person name="Xu F."/>
            <person name="Jerlstrom-Hultqvist J."/>
            <person name="Einarsson E."/>
            <person name="Astvaldsson A."/>
            <person name="Svard S.G."/>
            <person name="Andersson J.O."/>
        </authorList>
    </citation>
    <scope>NUCLEOTIDE SEQUENCE</scope>
    <source>
        <strain evidence="2">ATCC 50377</strain>
    </source>
</reference>
<dbReference type="InterPro" id="IPR036770">
    <property type="entry name" value="Ankyrin_rpt-contain_sf"/>
</dbReference>
<dbReference type="EMBL" id="KI546130">
    <property type="protein sequence ID" value="EST44040.1"/>
    <property type="molecule type" value="Genomic_DNA"/>
</dbReference>